<evidence type="ECO:0000256" key="5">
    <source>
        <dbReference type="ARBA" id="ARBA00022840"/>
    </source>
</evidence>
<dbReference type="Gene3D" id="3.40.50.300">
    <property type="entry name" value="P-loop containing nucleotide triphosphate hydrolases"/>
    <property type="match status" value="1"/>
</dbReference>
<name>A0A1H0HQY9_9ACTN</name>
<evidence type="ECO:0000256" key="6">
    <source>
        <dbReference type="ARBA" id="ARBA00039970"/>
    </source>
</evidence>
<dbReference type="AlphaFoldDB" id="A0A1H0HQY9"/>
<evidence type="ECO:0000313" key="9">
    <source>
        <dbReference type="EMBL" id="SDO21539.1"/>
    </source>
</evidence>
<dbReference type="SUPFAM" id="SSF52540">
    <property type="entry name" value="P-loop containing nucleoside triphosphate hydrolases"/>
    <property type="match status" value="1"/>
</dbReference>
<dbReference type="PANTHER" id="PTHR30473">
    <property type="entry name" value="PROTEIN PHOH"/>
    <property type="match status" value="1"/>
</dbReference>
<dbReference type="Pfam" id="PF02562">
    <property type="entry name" value="PhoH"/>
    <property type="match status" value="1"/>
</dbReference>
<feature type="domain" description="PhoH-like protein" evidence="8">
    <location>
        <begin position="140"/>
        <end position="342"/>
    </location>
</feature>
<dbReference type="Proteomes" id="UP000198741">
    <property type="component" value="Chromosome I"/>
</dbReference>
<feature type="region of interest" description="Disordered" evidence="7">
    <location>
        <begin position="1"/>
        <end position="29"/>
    </location>
</feature>
<feature type="compositionally biased region" description="Basic and acidic residues" evidence="7">
    <location>
        <begin position="349"/>
        <end position="361"/>
    </location>
</feature>
<evidence type="ECO:0000256" key="4">
    <source>
        <dbReference type="ARBA" id="ARBA00022741"/>
    </source>
</evidence>
<keyword evidence="5" id="KW-0067">ATP-binding</keyword>
<reference evidence="9 10" key="1">
    <citation type="submission" date="2016-10" db="EMBL/GenBank/DDBJ databases">
        <authorList>
            <person name="de Groot N.N."/>
        </authorList>
    </citation>
    <scope>NUCLEOTIDE SEQUENCE [LARGE SCALE GENOMIC DNA]</scope>
    <source>
        <strain evidence="10">P4-7,KCTC 19426,CECT 7604</strain>
    </source>
</reference>
<sequence>MPDTPTAAQATPDPSSGNGQTPRGRTAATSNAEFTMVVADEKAMVGLLGSRDLLLRLLEEHLAADIHVRGNRITLRGPDADVAFAERVIRELLQLQASGSVITPDAVRRTIGMLTDADEDAEAPSQVLGLNIISRRGRVIRPKTLNQKRYVDAIDENTITFGIGPAGTGKTYLAMAKAVQSLQAKQVTRIILTRPAVEAGERLGYLPGTLSDKIDPYLRPLYDALHDMLDPESIPRLMAAGTIEVAPLAYMRGRTLNDAYIILDEAQNTTAEQMKMFLTRLGFGSKMVVTGDVTQIDLPGGQPSGLRVVRQILKDVDDVSFSLLTSADVVRHRLVGDIVDAYARWDETNTDPAADHQDRRLGHSNRRGGRS</sequence>
<evidence type="ECO:0000256" key="1">
    <source>
        <dbReference type="ARBA" id="ARBA00004496"/>
    </source>
</evidence>
<evidence type="ECO:0000313" key="10">
    <source>
        <dbReference type="Proteomes" id="UP000198741"/>
    </source>
</evidence>
<dbReference type="GO" id="GO:0005829">
    <property type="term" value="C:cytosol"/>
    <property type="evidence" value="ECO:0007669"/>
    <property type="project" value="TreeGrafter"/>
</dbReference>
<dbReference type="STRING" id="1090615.SAMN04515671_0175"/>
<dbReference type="InterPro" id="IPR051451">
    <property type="entry name" value="PhoH2-like"/>
</dbReference>
<proteinExistence type="inferred from homology"/>
<evidence type="ECO:0000256" key="3">
    <source>
        <dbReference type="ARBA" id="ARBA00022490"/>
    </source>
</evidence>
<evidence type="ECO:0000256" key="2">
    <source>
        <dbReference type="ARBA" id="ARBA00010393"/>
    </source>
</evidence>
<keyword evidence="10" id="KW-1185">Reference proteome</keyword>
<dbReference type="InterPro" id="IPR003714">
    <property type="entry name" value="PhoH"/>
</dbReference>
<comment type="subcellular location">
    <subcellularLocation>
        <location evidence="1">Cytoplasm</location>
    </subcellularLocation>
</comment>
<accession>A0A1H0HQY9</accession>
<dbReference type="InterPro" id="IPR027417">
    <property type="entry name" value="P-loop_NTPase"/>
</dbReference>
<protein>
    <recommendedName>
        <fullName evidence="6">PhoH-like protein</fullName>
    </recommendedName>
</protein>
<dbReference type="GO" id="GO:0005524">
    <property type="term" value="F:ATP binding"/>
    <property type="evidence" value="ECO:0007669"/>
    <property type="project" value="UniProtKB-KW"/>
</dbReference>
<dbReference type="PANTHER" id="PTHR30473:SF1">
    <property type="entry name" value="PHOH-LIKE PROTEIN"/>
    <property type="match status" value="1"/>
</dbReference>
<evidence type="ECO:0000259" key="8">
    <source>
        <dbReference type="Pfam" id="PF02562"/>
    </source>
</evidence>
<feature type="region of interest" description="Disordered" evidence="7">
    <location>
        <begin position="349"/>
        <end position="371"/>
    </location>
</feature>
<dbReference type="FunFam" id="3.40.50.300:FF:000013">
    <property type="entry name" value="PhoH family ATPase"/>
    <property type="match status" value="1"/>
</dbReference>
<gene>
    <name evidence="9" type="ORF">SAMN04515671_0175</name>
</gene>
<evidence type="ECO:0000256" key="7">
    <source>
        <dbReference type="SAM" id="MobiDB-lite"/>
    </source>
</evidence>
<dbReference type="EMBL" id="LT629710">
    <property type="protein sequence ID" value="SDO21539.1"/>
    <property type="molecule type" value="Genomic_DNA"/>
</dbReference>
<keyword evidence="3" id="KW-0963">Cytoplasm</keyword>
<organism evidence="9 10">
    <name type="scientific">Nakamurella panacisegetis</name>
    <dbReference type="NCBI Taxonomy" id="1090615"/>
    <lineage>
        <taxon>Bacteria</taxon>
        <taxon>Bacillati</taxon>
        <taxon>Actinomycetota</taxon>
        <taxon>Actinomycetes</taxon>
        <taxon>Nakamurellales</taxon>
        <taxon>Nakamurellaceae</taxon>
        <taxon>Nakamurella</taxon>
    </lineage>
</organism>
<feature type="compositionally biased region" description="Basic residues" evidence="7">
    <location>
        <begin position="362"/>
        <end position="371"/>
    </location>
</feature>
<comment type="similarity">
    <text evidence="2">Belongs to the PhoH family.</text>
</comment>
<keyword evidence="4" id="KW-0547">Nucleotide-binding</keyword>